<dbReference type="AlphaFoldDB" id="A0A9Q5ZBE5"/>
<dbReference type="EMBL" id="LAHD01000044">
    <property type="protein sequence ID" value="PHK02990.1"/>
    <property type="molecule type" value="Genomic_DNA"/>
</dbReference>
<comment type="caution">
    <text evidence="1">The sequence shown here is derived from an EMBL/GenBank/DDBJ whole genome shotgun (WGS) entry which is preliminary data.</text>
</comment>
<evidence type="ECO:0000313" key="2">
    <source>
        <dbReference type="Proteomes" id="UP000222310"/>
    </source>
</evidence>
<evidence type="ECO:0000313" key="1">
    <source>
        <dbReference type="EMBL" id="PHK02990.1"/>
    </source>
</evidence>
<reference evidence="1 2" key="1">
    <citation type="submission" date="2015-02" db="EMBL/GenBank/DDBJ databases">
        <title>Nostoc linckia genome annotation.</title>
        <authorList>
            <person name="Zhou Z."/>
        </authorList>
    </citation>
    <scope>NUCLEOTIDE SEQUENCE [LARGE SCALE GENOMIC DNA]</scope>
    <source>
        <strain evidence="2">z8</strain>
    </source>
</reference>
<organism evidence="1 2">
    <name type="scientific">Nostoc linckia z8</name>
    <dbReference type="NCBI Taxonomy" id="1628746"/>
    <lineage>
        <taxon>Bacteria</taxon>
        <taxon>Bacillati</taxon>
        <taxon>Cyanobacteriota</taxon>
        <taxon>Cyanophyceae</taxon>
        <taxon>Nostocales</taxon>
        <taxon>Nostocaceae</taxon>
        <taxon>Nostoc</taxon>
    </lineage>
</organism>
<protein>
    <submittedName>
        <fullName evidence="1">Uncharacterized protein</fullName>
    </submittedName>
</protein>
<dbReference type="Proteomes" id="UP000222310">
    <property type="component" value="Unassembled WGS sequence"/>
</dbReference>
<sequence>MGMSEIVLVKPRLDWLENYHTQQALLDATRSVQHSNDHWGWLAKLLSWVSGLKPINAEIRLIKME</sequence>
<accession>A0A9Q5ZBE5</accession>
<proteinExistence type="predicted"/>
<name>A0A9Q5ZBE5_NOSLI</name>
<gene>
    <name evidence="1" type="ORF">VF08_16620</name>
</gene>